<dbReference type="InterPro" id="IPR008964">
    <property type="entry name" value="Invasin/intimin_cell_adhesion"/>
</dbReference>
<gene>
    <name evidence="2" type="ORF">IAB07_06365</name>
</gene>
<dbReference type="PROSITE" id="PS51257">
    <property type="entry name" value="PROKAR_LIPOPROTEIN"/>
    <property type="match status" value="1"/>
</dbReference>
<sequence length="137" mass="14771">MKKKAVAIWTAILLCVTLVVPVFAACTEDNATAIELEVDTSYKIEQPLEGAVFSTEDDNVAGVSEDGYIVGVNKGKTTVTETNGTQTRTYRVTVTDNTYDDDDKGFGNFTDVDDITGFVARDITSSLPISSTATMRI</sequence>
<dbReference type="Proteomes" id="UP000824145">
    <property type="component" value="Unassembled WGS sequence"/>
</dbReference>
<feature type="chain" id="PRO_5039257438" description="BIG2 domain-containing protein" evidence="1">
    <location>
        <begin position="25"/>
        <end position="137"/>
    </location>
</feature>
<evidence type="ECO:0008006" key="4">
    <source>
        <dbReference type="Google" id="ProtNLM"/>
    </source>
</evidence>
<comment type="caution">
    <text evidence="2">The sequence shown here is derived from an EMBL/GenBank/DDBJ whole genome shotgun (WGS) entry which is preliminary data.</text>
</comment>
<dbReference type="EMBL" id="DVNJ01000032">
    <property type="protein sequence ID" value="HIU63372.1"/>
    <property type="molecule type" value="Genomic_DNA"/>
</dbReference>
<dbReference type="Gene3D" id="2.60.40.1080">
    <property type="match status" value="1"/>
</dbReference>
<evidence type="ECO:0000256" key="1">
    <source>
        <dbReference type="SAM" id="SignalP"/>
    </source>
</evidence>
<organism evidence="2 3">
    <name type="scientific">Candidatus Caccalectryoclostridium excrementigallinarum</name>
    <dbReference type="NCBI Taxonomy" id="2840710"/>
    <lineage>
        <taxon>Bacteria</taxon>
        <taxon>Bacillati</taxon>
        <taxon>Bacillota</taxon>
        <taxon>Clostridia</taxon>
        <taxon>Christensenellales</taxon>
        <taxon>Christensenellaceae</taxon>
        <taxon>Christensenellaceae incertae sedis</taxon>
        <taxon>Candidatus Caccalectryoclostridium</taxon>
    </lineage>
</organism>
<name>A0A9D1MNK1_9FIRM</name>
<accession>A0A9D1MNK1</accession>
<evidence type="ECO:0000313" key="3">
    <source>
        <dbReference type="Proteomes" id="UP000824145"/>
    </source>
</evidence>
<feature type="signal peptide" evidence="1">
    <location>
        <begin position="1"/>
        <end position="24"/>
    </location>
</feature>
<dbReference type="SUPFAM" id="SSF49373">
    <property type="entry name" value="Invasin/intimin cell-adhesion fragments"/>
    <property type="match status" value="1"/>
</dbReference>
<protein>
    <recommendedName>
        <fullName evidence="4">BIG2 domain-containing protein</fullName>
    </recommendedName>
</protein>
<evidence type="ECO:0000313" key="2">
    <source>
        <dbReference type="EMBL" id="HIU63372.1"/>
    </source>
</evidence>
<reference evidence="2" key="2">
    <citation type="journal article" date="2021" name="PeerJ">
        <title>Extensive microbial diversity within the chicken gut microbiome revealed by metagenomics and culture.</title>
        <authorList>
            <person name="Gilroy R."/>
            <person name="Ravi A."/>
            <person name="Getino M."/>
            <person name="Pursley I."/>
            <person name="Horton D.L."/>
            <person name="Alikhan N.F."/>
            <person name="Baker D."/>
            <person name="Gharbi K."/>
            <person name="Hall N."/>
            <person name="Watson M."/>
            <person name="Adriaenssens E.M."/>
            <person name="Foster-Nyarko E."/>
            <person name="Jarju S."/>
            <person name="Secka A."/>
            <person name="Antonio M."/>
            <person name="Oren A."/>
            <person name="Chaudhuri R.R."/>
            <person name="La Ragione R."/>
            <person name="Hildebrand F."/>
            <person name="Pallen M.J."/>
        </authorList>
    </citation>
    <scope>NUCLEOTIDE SEQUENCE</scope>
    <source>
        <strain evidence="2">9366</strain>
    </source>
</reference>
<dbReference type="AlphaFoldDB" id="A0A9D1MNK1"/>
<reference evidence="2" key="1">
    <citation type="submission" date="2020-10" db="EMBL/GenBank/DDBJ databases">
        <authorList>
            <person name="Gilroy R."/>
        </authorList>
    </citation>
    <scope>NUCLEOTIDE SEQUENCE</scope>
    <source>
        <strain evidence="2">9366</strain>
    </source>
</reference>
<proteinExistence type="predicted"/>
<keyword evidence="1" id="KW-0732">Signal</keyword>